<gene>
    <name evidence="2" type="ORF">DME_LOCUS2967</name>
</gene>
<evidence type="ECO:0000313" key="3">
    <source>
        <dbReference type="Proteomes" id="UP000038040"/>
    </source>
</evidence>
<dbReference type="AlphaFoldDB" id="A0A0N4UMX6"/>
<reference evidence="5" key="1">
    <citation type="submission" date="2017-02" db="UniProtKB">
        <authorList>
            <consortium name="WormBaseParasite"/>
        </authorList>
    </citation>
    <scope>IDENTIFICATION</scope>
</reference>
<evidence type="ECO:0000313" key="5">
    <source>
        <dbReference type="WBParaSite" id="DME_0000923001-mRNA-1"/>
    </source>
</evidence>
<dbReference type="EMBL" id="UYYG01000093">
    <property type="protein sequence ID" value="VDN52994.1"/>
    <property type="molecule type" value="Genomic_DNA"/>
</dbReference>
<proteinExistence type="predicted"/>
<protein>
    <submittedName>
        <fullName evidence="5">C2H2-type domain-containing protein</fullName>
    </submittedName>
</protein>
<feature type="compositionally biased region" description="Polar residues" evidence="1">
    <location>
        <begin position="9"/>
        <end position="24"/>
    </location>
</feature>
<feature type="region of interest" description="Disordered" evidence="1">
    <location>
        <begin position="1"/>
        <end position="24"/>
    </location>
</feature>
<evidence type="ECO:0000313" key="4">
    <source>
        <dbReference type="Proteomes" id="UP000274756"/>
    </source>
</evidence>
<feature type="region of interest" description="Disordered" evidence="1">
    <location>
        <begin position="151"/>
        <end position="179"/>
    </location>
</feature>
<reference evidence="2 4" key="2">
    <citation type="submission" date="2018-11" db="EMBL/GenBank/DDBJ databases">
        <authorList>
            <consortium name="Pathogen Informatics"/>
        </authorList>
    </citation>
    <scope>NUCLEOTIDE SEQUENCE [LARGE SCALE GENOMIC DNA]</scope>
</reference>
<feature type="region of interest" description="Disordered" evidence="1">
    <location>
        <begin position="296"/>
        <end position="365"/>
    </location>
</feature>
<feature type="compositionally biased region" description="Polar residues" evidence="1">
    <location>
        <begin position="296"/>
        <end position="328"/>
    </location>
</feature>
<dbReference type="OrthoDB" id="10066279at2759"/>
<evidence type="ECO:0000313" key="2">
    <source>
        <dbReference type="EMBL" id="VDN52994.1"/>
    </source>
</evidence>
<feature type="compositionally biased region" description="Basic and acidic residues" evidence="1">
    <location>
        <begin position="329"/>
        <end position="344"/>
    </location>
</feature>
<feature type="region of interest" description="Disordered" evidence="1">
    <location>
        <begin position="433"/>
        <end position="454"/>
    </location>
</feature>
<dbReference type="WBParaSite" id="DME_0000923001-mRNA-1">
    <property type="protein sequence ID" value="DME_0000923001-mRNA-1"/>
    <property type="gene ID" value="DME_0000923001"/>
</dbReference>
<sequence>SPHKLEKLSYNTGKNISERSSSNDDAISEQEVALCMEYMISYVSGEVQRQTEEHMVKQCNDLANENNNSSWKTKSCPKTVKEVKSKGLAKISKKDIANKIAKRAVCTDNIDAPKDKKGVRPQRKRVKPLWLTVSEDGDTVSRKIVHSEAKKRFATTSVKHEDSRSDSSNVNTINEPAKEISKKRYNRKRLVDGNISPELNDENETSKKRCGRKSFVNSGSHSQASGEQFYNEVYILLYLTFVYVVASLSVKKQIKKRRRTYKSMTIDEGEINPDEEFCSNEKKIASKLRCTNFASTSCDKSDGESGNSIKSLANEESTNQKSTSSGENPDQKIAENKDSMERNSGELSTAIKPRPSRERRRPKWTNNFVITGLGHRKRRTIESVDDVTTCSEIVDTDEFSANDGDRSPNNCKVEIGEATADNVDTIFVVPKKNPSLDEPAPHKSASASSATSERHRDNLVACHYTPRARKIKFGIEEQQEFSVDGEANITWSHSRRKQNLSSITETDDIAIVRFPNGRAPPRRADLSEIPVYLTEVQRDLFFSFIRPAASLPEPSQECLQCNAILPNLVEGRRHAVGHLRVIRLRCSLCECGSFFCSDMRRHLQERYCEKLHMAPEGFVAPGDCIPCMDKNQADKLTKLVDPSRPGRVMFTSGKIISSSNPRPYFPDPEIEKNVLGPTWSMVLGSSPKKAVISMDLDQKDDE</sequence>
<keyword evidence="4" id="KW-1185">Reference proteome</keyword>
<evidence type="ECO:0000256" key="1">
    <source>
        <dbReference type="SAM" id="MobiDB-lite"/>
    </source>
</evidence>
<feature type="region of interest" description="Disordered" evidence="1">
    <location>
        <begin position="194"/>
        <end position="223"/>
    </location>
</feature>
<dbReference type="STRING" id="318479.A0A0N4UMX6"/>
<dbReference type="Proteomes" id="UP000274756">
    <property type="component" value="Unassembled WGS sequence"/>
</dbReference>
<name>A0A0N4UMX6_DRAME</name>
<dbReference type="Proteomes" id="UP000038040">
    <property type="component" value="Unplaced"/>
</dbReference>
<accession>A0A0N4UMX6</accession>
<organism evidence="3 5">
    <name type="scientific">Dracunculus medinensis</name>
    <name type="common">Guinea worm</name>
    <dbReference type="NCBI Taxonomy" id="318479"/>
    <lineage>
        <taxon>Eukaryota</taxon>
        <taxon>Metazoa</taxon>
        <taxon>Ecdysozoa</taxon>
        <taxon>Nematoda</taxon>
        <taxon>Chromadorea</taxon>
        <taxon>Rhabditida</taxon>
        <taxon>Spirurina</taxon>
        <taxon>Dracunculoidea</taxon>
        <taxon>Dracunculidae</taxon>
        <taxon>Dracunculus</taxon>
    </lineage>
</organism>